<reference evidence="2" key="2">
    <citation type="journal article" date="2023" name="Science">
        <title>Genomic signatures of disease resistance in endangered staghorn corals.</title>
        <authorList>
            <person name="Vollmer S.V."/>
            <person name="Selwyn J.D."/>
            <person name="Despard B.A."/>
            <person name="Roesel C.L."/>
        </authorList>
    </citation>
    <scope>NUCLEOTIDE SEQUENCE</scope>
    <source>
        <strain evidence="2">K2</strain>
    </source>
</reference>
<keyword evidence="1" id="KW-0732">Signal</keyword>
<proteinExistence type="predicted"/>
<evidence type="ECO:0000313" key="2">
    <source>
        <dbReference type="EMBL" id="KAK2553120.1"/>
    </source>
</evidence>
<protein>
    <recommendedName>
        <fullName evidence="4">Secreted protein</fullName>
    </recommendedName>
</protein>
<dbReference type="Proteomes" id="UP001249851">
    <property type="component" value="Unassembled WGS sequence"/>
</dbReference>
<feature type="chain" id="PRO_5042131468" description="Secreted protein" evidence="1">
    <location>
        <begin position="16"/>
        <end position="93"/>
    </location>
</feature>
<sequence>MCVLVVFTIVIGGLAKQKFNMFGSYKCGMTPEERQLFLKTSKKKGETEFNDSPELTGRVQRRRMFQAQERERLPRRTSICIAARKLGCDCKKK</sequence>
<gene>
    <name evidence="2" type="ORF">P5673_025573</name>
</gene>
<reference evidence="2" key="1">
    <citation type="journal article" date="2023" name="G3 (Bethesda)">
        <title>Whole genome assembly and annotation of the endangered Caribbean coral Acropora cervicornis.</title>
        <authorList>
            <person name="Selwyn J.D."/>
            <person name="Vollmer S.V."/>
        </authorList>
    </citation>
    <scope>NUCLEOTIDE SEQUENCE</scope>
    <source>
        <strain evidence="2">K2</strain>
    </source>
</reference>
<name>A0AAD9Q2E9_ACRCE</name>
<feature type="signal peptide" evidence="1">
    <location>
        <begin position="1"/>
        <end position="15"/>
    </location>
</feature>
<comment type="caution">
    <text evidence="2">The sequence shown here is derived from an EMBL/GenBank/DDBJ whole genome shotgun (WGS) entry which is preliminary data.</text>
</comment>
<accession>A0AAD9Q2E9</accession>
<dbReference type="EMBL" id="JARQWQ010000080">
    <property type="protein sequence ID" value="KAK2553120.1"/>
    <property type="molecule type" value="Genomic_DNA"/>
</dbReference>
<keyword evidence="3" id="KW-1185">Reference proteome</keyword>
<organism evidence="2 3">
    <name type="scientific">Acropora cervicornis</name>
    <name type="common">Staghorn coral</name>
    <dbReference type="NCBI Taxonomy" id="6130"/>
    <lineage>
        <taxon>Eukaryota</taxon>
        <taxon>Metazoa</taxon>
        <taxon>Cnidaria</taxon>
        <taxon>Anthozoa</taxon>
        <taxon>Hexacorallia</taxon>
        <taxon>Scleractinia</taxon>
        <taxon>Astrocoeniina</taxon>
        <taxon>Acroporidae</taxon>
        <taxon>Acropora</taxon>
    </lineage>
</organism>
<dbReference type="AlphaFoldDB" id="A0AAD9Q2E9"/>
<evidence type="ECO:0000313" key="3">
    <source>
        <dbReference type="Proteomes" id="UP001249851"/>
    </source>
</evidence>
<evidence type="ECO:0000256" key="1">
    <source>
        <dbReference type="SAM" id="SignalP"/>
    </source>
</evidence>
<evidence type="ECO:0008006" key="4">
    <source>
        <dbReference type="Google" id="ProtNLM"/>
    </source>
</evidence>